<reference evidence="1 2" key="1">
    <citation type="submission" date="2019-10" db="EMBL/GenBank/DDBJ databases">
        <title>Extracellular Electron Transfer in a Candidatus Methanoperedens spp. Enrichment Culture.</title>
        <authorList>
            <person name="Berger S."/>
            <person name="Rangel Shaw D."/>
            <person name="Berben T."/>
            <person name="In 'T Zandt M."/>
            <person name="Frank J."/>
            <person name="Reimann J."/>
            <person name="Jetten M.S.M."/>
            <person name="Welte C.U."/>
        </authorList>
    </citation>
    <scope>NUCLEOTIDE SEQUENCE [LARGE SCALE GENOMIC DNA]</scope>
    <source>
        <strain evidence="1">SB12</strain>
    </source>
</reference>
<dbReference type="AlphaFoldDB" id="A0A833H1R2"/>
<name>A0A833H1R2_9LEPT</name>
<gene>
    <name evidence="1" type="ORF">F9K24_10035</name>
</gene>
<dbReference type="Proteomes" id="UP000460298">
    <property type="component" value="Unassembled WGS sequence"/>
</dbReference>
<sequence length="382" mass="43240">MLLPDPDELWHGRLAGMLAASFLYRDDDRQRFLNLKPDGAGSLIDRFSSLMGWAPPAGAAEWEELRVAASVLPVSRPWTDFTPADSGIKSCASLPSSFYETDSDASRFLDRLLQTESGVEFLCTGLYSPGAAPFDEEGCRISLLPHRNQALEVLVVNPVSTDVEERYPSLLHFFMRRWNLYEISEWFREFKGKPVDFALDPDHLEGRLKAFEYLAREELMDRPWYLDPAVLRRRSYWLYGHTSLNPIPGFTRELRLAPSMMDWELELPMMSRMPVLACYWMLAHLFLGNAQAARLTAERALQMGGELVQALAAKILLILESPERAGISAAALRDIQETTMMCARPHHLEKGAQQSRELLLASLASKDSDANTALCPDFLWKI</sequence>
<comment type="caution">
    <text evidence="1">The sequence shown here is derived from an EMBL/GenBank/DDBJ whole genome shotgun (WGS) entry which is preliminary data.</text>
</comment>
<dbReference type="EMBL" id="WBUI01000008">
    <property type="protein sequence ID" value="KAB2932709.1"/>
    <property type="molecule type" value="Genomic_DNA"/>
</dbReference>
<protein>
    <submittedName>
        <fullName evidence="1">Uncharacterized protein</fullName>
    </submittedName>
</protein>
<evidence type="ECO:0000313" key="2">
    <source>
        <dbReference type="Proteomes" id="UP000460298"/>
    </source>
</evidence>
<organism evidence="1 2">
    <name type="scientific">Leptonema illini</name>
    <dbReference type="NCBI Taxonomy" id="183"/>
    <lineage>
        <taxon>Bacteria</taxon>
        <taxon>Pseudomonadati</taxon>
        <taxon>Spirochaetota</taxon>
        <taxon>Spirochaetia</taxon>
        <taxon>Leptospirales</taxon>
        <taxon>Leptospiraceae</taxon>
        <taxon>Leptonema</taxon>
    </lineage>
</organism>
<proteinExistence type="predicted"/>
<evidence type="ECO:0000313" key="1">
    <source>
        <dbReference type="EMBL" id="KAB2932709.1"/>
    </source>
</evidence>
<accession>A0A833H1R2</accession>